<dbReference type="Pfam" id="PF18050">
    <property type="entry name" value="Cyclophil_like2"/>
    <property type="match status" value="1"/>
</dbReference>
<dbReference type="Proteomes" id="UP001600894">
    <property type="component" value="Unassembled WGS sequence"/>
</dbReference>
<name>A0ABQ0AZC7_9FIRM</name>
<dbReference type="Gene3D" id="2.40.100.20">
    <property type="match status" value="1"/>
</dbReference>
<comment type="caution">
    <text evidence="3">The sequence shown here is derived from an EMBL/GenBank/DDBJ whole genome shotgun (WGS) entry which is preliminary data.</text>
</comment>
<dbReference type="Gene3D" id="2.10.270.10">
    <property type="entry name" value="Cholin Binding"/>
    <property type="match status" value="1"/>
</dbReference>
<feature type="domain" description="Cyclophilin-like" evidence="2">
    <location>
        <begin position="118"/>
        <end position="218"/>
    </location>
</feature>
<keyword evidence="4" id="KW-1185">Reference proteome</keyword>
<protein>
    <recommendedName>
        <fullName evidence="2">Cyclophilin-like domain-containing protein</fullName>
    </recommendedName>
</protein>
<reference evidence="3 4" key="1">
    <citation type="submission" date="2024-04" db="EMBL/GenBank/DDBJ databases">
        <title>Defined microbial consortia suppress multidrug-resistant proinflammatory Enterobacteriaceae via ecological control.</title>
        <authorList>
            <person name="Furuichi M."/>
            <person name="Kawaguchi T."/>
            <person name="Pust M."/>
            <person name="Yasuma K."/>
            <person name="Plichta D."/>
            <person name="Hasegawa N."/>
            <person name="Ohya T."/>
            <person name="Bhattarai S."/>
            <person name="Sasajima S."/>
            <person name="Aoto Y."/>
            <person name="Tuganbaev T."/>
            <person name="Yaginuma M."/>
            <person name="Ueda M."/>
            <person name="Okahashi N."/>
            <person name="Amafuji K."/>
            <person name="Kiridooshi Y."/>
            <person name="Sugita K."/>
            <person name="Strazar M."/>
            <person name="Skelly A."/>
            <person name="Suda W."/>
            <person name="Hattori M."/>
            <person name="Nakamoto N."/>
            <person name="Caballero S."/>
            <person name="Norman J."/>
            <person name="Olle B."/>
            <person name="Tanoue T."/>
            <person name="Arita M."/>
            <person name="Bucci V."/>
            <person name="Atarashi K."/>
            <person name="Xavier R."/>
            <person name="Honda K."/>
        </authorList>
    </citation>
    <scope>NUCLEOTIDE SEQUENCE [LARGE SCALE GENOMIC DNA]</scope>
    <source>
        <strain evidence="4">f13</strain>
    </source>
</reference>
<dbReference type="EMBL" id="BAABXL010000001">
    <property type="protein sequence ID" value="GAA6269363.1"/>
    <property type="molecule type" value="Genomic_DNA"/>
</dbReference>
<feature type="signal peptide" evidence="1">
    <location>
        <begin position="1"/>
        <end position="23"/>
    </location>
</feature>
<dbReference type="RefSeq" id="WP_390470121.1">
    <property type="nucleotide sequence ID" value="NZ_BAABXL010000001.1"/>
</dbReference>
<dbReference type="InterPro" id="IPR029000">
    <property type="entry name" value="Cyclophilin-like_dom_sf"/>
</dbReference>
<dbReference type="InterPro" id="IPR041183">
    <property type="entry name" value="Cyclophilin-like"/>
</dbReference>
<dbReference type="SUPFAM" id="SSF69360">
    <property type="entry name" value="Cell wall binding repeat"/>
    <property type="match status" value="1"/>
</dbReference>
<evidence type="ECO:0000256" key="1">
    <source>
        <dbReference type="SAM" id="SignalP"/>
    </source>
</evidence>
<keyword evidence="1" id="KW-0732">Signal</keyword>
<evidence type="ECO:0000313" key="3">
    <source>
        <dbReference type="EMBL" id="GAA6269363.1"/>
    </source>
</evidence>
<evidence type="ECO:0000259" key="2">
    <source>
        <dbReference type="Pfam" id="PF18050"/>
    </source>
</evidence>
<evidence type="ECO:0000313" key="4">
    <source>
        <dbReference type="Proteomes" id="UP001600894"/>
    </source>
</evidence>
<gene>
    <name evidence="3" type="ORF">F130042H8_24230</name>
</gene>
<dbReference type="SUPFAM" id="SSF50891">
    <property type="entry name" value="Cyclophilin-like"/>
    <property type="match status" value="1"/>
</dbReference>
<proteinExistence type="predicted"/>
<accession>A0ABQ0AZC7</accession>
<feature type="chain" id="PRO_5046574918" description="Cyclophilin-like domain-containing protein" evidence="1">
    <location>
        <begin position="24"/>
        <end position="226"/>
    </location>
</feature>
<organism evidence="3 4">
    <name type="scientific">Enterocloster alcoholdehydrogenati</name>
    <dbReference type="NCBI Taxonomy" id="2547410"/>
    <lineage>
        <taxon>Bacteria</taxon>
        <taxon>Bacillati</taxon>
        <taxon>Bacillota</taxon>
        <taxon>Clostridia</taxon>
        <taxon>Lachnospirales</taxon>
        <taxon>Lachnospiraceae</taxon>
        <taxon>Enterocloster</taxon>
    </lineage>
</organism>
<sequence length="226" mass="25320">MKRTKMLLVTGIMIMAMSNTAHAVAWKTGIAPNETRWWYDNEDGTYARNGWYWLDGNQDGVAECYYFDSEGWMAAGTTTPDGYEVNENGAWIVGGIPQTQEIISADAEAEEIMRIQVQSGDTILRFELNDSPAARDLYRQLPLTISVSDYSSNEKIFYPPEELNTMETPKADGGAGTLAYYRPWGNVVIFYGDFRSNNSLYELGRVTDGEEMIGTLTGILEISQVQ</sequence>